<keyword evidence="3" id="KW-0472">Membrane</keyword>
<evidence type="ECO:0000256" key="3">
    <source>
        <dbReference type="SAM" id="Phobius"/>
    </source>
</evidence>
<dbReference type="PANTHER" id="PTHR37815">
    <property type="entry name" value="UPF0397 PROTEIN BC_2624-RELATED"/>
    <property type="match status" value="1"/>
</dbReference>
<feature type="transmembrane region" description="Helical" evidence="3">
    <location>
        <begin position="73"/>
        <end position="95"/>
    </location>
</feature>
<feature type="transmembrane region" description="Helical" evidence="3">
    <location>
        <begin position="107"/>
        <end position="130"/>
    </location>
</feature>
<keyword evidence="1 3" id="KW-0812">Transmembrane</keyword>
<name>A0A223HV70_THETR</name>
<dbReference type="Gene3D" id="1.10.1760.20">
    <property type="match status" value="1"/>
</dbReference>
<evidence type="ECO:0000256" key="1">
    <source>
        <dbReference type="ARBA" id="ARBA00022692"/>
    </source>
</evidence>
<proteinExistence type="predicted"/>
<evidence type="ECO:0000313" key="4">
    <source>
        <dbReference type="EMBL" id="AST56338.1"/>
    </source>
</evidence>
<dbReference type="PANTHER" id="PTHR37815:SF3">
    <property type="entry name" value="UPF0397 PROTEIN SPR0429"/>
    <property type="match status" value="1"/>
</dbReference>
<evidence type="ECO:0000313" key="5">
    <source>
        <dbReference type="Proteomes" id="UP000214975"/>
    </source>
</evidence>
<organism evidence="4 5">
    <name type="scientific">Thermoanaerobacterium thermosaccharolyticum</name>
    <name type="common">Clostridium thermosaccharolyticum</name>
    <dbReference type="NCBI Taxonomy" id="1517"/>
    <lineage>
        <taxon>Bacteria</taxon>
        <taxon>Bacillati</taxon>
        <taxon>Bacillota</taxon>
        <taxon>Clostridia</taxon>
        <taxon>Thermoanaerobacterales</taxon>
        <taxon>Thermoanaerobacteraceae</taxon>
        <taxon>Thermoanaerobacterium</taxon>
    </lineage>
</organism>
<protein>
    <submittedName>
        <fullName evidence="4">Membrane protein</fullName>
    </submittedName>
</protein>
<dbReference type="AlphaFoldDB" id="A0A223HV70"/>
<sequence length="171" mass="18360">MREKDFKRLVYIALMTALIAVGTMVIQIPTPYTKGYVNIGDSFIFLSASILGPFAGFISGGVGSALADLLSGYVVWAPWTFVIKGVEGLIVALLLKKRSAKKSFVRIAVFILAAIWMVLGYYIGGAVMYGFKAALADVPGNIIQGIGSVIIGSILVESLSKIKYFKDLKQG</sequence>
<feature type="transmembrane region" description="Helical" evidence="3">
    <location>
        <begin position="12"/>
        <end position="32"/>
    </location>
</feature>
<feature type="transmembrane region" description="Helical" evidence="3">
    <location>
        <begin position="44"/>
        <end position="67"/>
    </location>
</feature>
<keyword evidence="2 3" id="KW-1133">Transmembrane helix</keyword>
<dbReference type="EMBL" id="CP016893">
    <property type="protein sequence ID" value="AST56338.1"/>
    <property type="molecule type" value="Genomic_DNA"/>
</dbReference>
<reference evidence="4 5" key="1">
    <citation type="submission" date="2016-08" db="EMBL/GenBank/DDBJ databases">
        <title>A novel genetic cassette of butanologenic Thermoanaerobacterium thermosaccharolyticum that directly convert cellulose to butanol.</title>
        <authorList>
            <person name="Li T."/>
            <person name="He J."/>
        </authorList>
    </citation>
    <scope>NUCLEOTIDE SEQUENCE [LARGE SCALE GENOMIC DNA]</scope>
    <source>
        <strain evidence="4 5">TG57</strain>
    </source>
</reference>
<dbReference type="GO" id="GO:0016020">
    <property type="term" value="C:membrane"/>
    <property type="evidence" value="ECO:0007669"/>
    <property type="project" value="InterPro"/>
</dbReference>
<dbReference type="InterPro" id="IPR009825">
    <property type="entry name" value="ECF_substrate-spec-like"/>
</dbReference>
<dbReference type="RefSeq" id="WP_094396658.1">
    <property type="nucleotide sequence ID" value="NZ_CP016893.1"/>
</dbReference>
<evidence type="ECO:0000256" key="2">
    <source>
        <dbReference type="ARBA" id="ARBA00022989"/>
    </source>
</evidence>
<dbReference type="Proteomes" id="UP000214975">
    <property type="component" value="Chromosome"/>
</dbReference>
<accession>A0A223HV70</accession>
<gene>
    <name evidence="4" type="ORF">Thert_00082</name>
</gene>
<dbReference type="Pfam" id="PF07155">
    <property type="entry name" value="ECF-ribofla_trS"/>
    <property type="match status" value="1"/>
</dbReference>
<feature type="transmembrane region" description="Helical" evidence="3">
    <location>
        <begin position="142"/>
        <end position="160"/>
    </location>
</feature>